<dbReference type="KEGG" id="css:Cst_c04010"/>
<evidence type="ECO:0000256" key="1">
    <source>
        <dbReference type="SAM" id="Coils"/>
    </source>
</evidence>
<dbReference type="AlphaFoldDB" id="L7VPD0"/>
<evidence type="ECO:0000313" key="3">
    <source>
        <dbReference type="Proteomes" id="UP000011220"/>
    </source>
</evidence>
<proteinExistence type="predicted"/>
<sequence length="141" mass="16527">MTKKITKKELKQIKHLKSEIEMLKKQVENLDYVVTTDTVKGSTPYFPYIERNIKITGIDYKDYNRRLKRLQRMLRRRIEELMDLVEQANEYIGSIEDSLMRQILTLRYINGLTWEQVAASIGGNNTADSVRKAAERFLAKG</sequence>
<dbReference type="RefSeq" id="WP_015358120.1">
    <property type="nucleotide sequence ID" value="NC_020134.1"/>
</dbReference>
<dbReference type="KEGG" id="csd:Clst_0383"/>
<dbReference type="PATRIC" id="fig|1121335.3.peg.388"/>
<protein>
    <submittedName>
        <fullName evidence="2">Uncharacterized protein</fullName>
    </submittedName>
</protein>
<gene>
    <name evidence="2" type="ordered locus">Cst_c04010</name>
</gene>
<keyword evidence="3" id="KW-1185">Reference proteome</keyword>
<evidence type="ECO:0000313" key="2">
    <source>
        <dbReference type="EMBL" id="AGC67423.1"/>
    </source>
</evidence>
<keyword evidence="1" id="KW-0175">Coiled coil</keyword>
<dbReference type="EMBL" id="CP004044">
    <property type="protein sequence ID" value="AGC67423.1"/>
    <property type="molecule type" value="Genomic_DNA"/>
</dbReference>
<feature type="coiled-coil region" evidence="1">
    <location>
        <begin position="60"/>
        <end position="91"/>
    </location>
</feature>
<dbReference type="Proteomes" id="UP000011220">
    <property type="component" value="Chromosome"/>
</dbReference>
<name>L7VPD0_THES1</name>
<dbReference type="eggNOG" id="ENOG5033GSC">
    <property type="taxonomic scope" value="Bacteria"/>
</dbReference>
<dbReference type="STRING" id="1121335.Cst_c04010"/>
<accession>L7VPD0</accession>
<feature type="coiled-coil region" evidence="1">
    <location>
        <begin position="6"/>
        <end position="33"/>
    </location>
</feature>
<organism evidence="2 3">
    <name type="scientific">Thermoclostridium stercorarium (strain ATCC 35414 / DSM 8532 / NCIMB 11754)</name>
    <name type="common">Clostridium stercorarium</name>
    <dbReference type="NCBI Taxonomy" id="1121335"/>
    <lineage>
        <taxon>Bacteria</taxon>
        <taxon>Bacillati</taxon>
        <taxon>Bacillota</taxon>
        <taxon>Clostridia</taxon>
        <taxon>Eubacteriales</taxon>
        <taxon>Oscillospiraceae</taxon>
        <taxon>Thermoclostridium</taxon>
    </lineage>
</organism>
<reference evidence="2 3" key="1">
    <citation type="journal article" date="2013" name="Genome Announc.">
        <title>Complete genome sequence of Clostridium stercorarium subsp. stercorarium strain DSM 8532, a thermophilic degrader of plant cell wall fibers.</title>
        <authorList>
            <person name="Poehlein A."/>
            <person name="Zverlov V.V."/>
            <person name="Daniel R."/>
            <person name="Schwarz W.H."/>
            <person name="Liebl W."/>
        </authorList>
    </citation>
    <scope>NUCLEOTIDE SEQUENCE [LARGE SCALE GENOMIC DNA]</scope>
    <source>
        <strain evidence="3">ATCC 35414 / DSM 8532 / NCIMB 11754</strain>
    </source>
</reference>